<feature type="domain" description="RAP" evidence="3">
    <location>
        <begin position="714"/>
        <end position="774"/>
    </location>
</feature>
<evidence type="ECO:0000256" key="1">
    <source>
        <dbReference type="ARBA" id="ARBA00004173"/>
    </source>
</evidence>
<dbReference type="InterPro" id="IPR013579">
    <property type="entry name" value="FAST_2"/>
</dbReference>
<organism evidence="4 5">
    <name type="scientific">Branchiostoma lanceolatum</name>
    <name type="common">Common lancelet</name>
    <name type="synonym">Amphioxus lanceolatum</name>
    <dbReference type="NCBI Taxonomy" id="7740"/>
    <lineage>
        <taxon>Eukaryota</taxon>
        <taxon>Metazoa</taxon>
        <taxon>Chordata</taxon>
        <taxon>Cephalochordata</taxon>
        <taxon>Leptocardii</taxon>
        <taxon>Amphioxiformes</taxon>
        <taxon>Branchiostomatidae</taxon>
        <taxon>Branchiostoma</taxon>
    </lineage>
</organism>
<protein>
    <submittedName>
        <fullName evidence="4">FASTKD5 protein</fullName>
    </submittedName>
</protein>
<name>A0A8K0EIN7_BRALA</name>
<dbReference type="GO" id="GO:0003723">
    <property type="term" value="F:RNA binding"/>
    <property type="evidence" value="ECO:0007669"/>
    <property type="project" value="TreeGrafter"/>
</dbReference>
<dbReference type="Proteomes" id="UP000838412">
    <property type="component" value="Chromosome 2"/>
</dbReference>
<reference evidence="4" key="1">
    <citation type="submission" date="2022-01" db="EMBL/GenBank/DDBJ databases">
        <authorList>
            <person name="Braso-Vives M."/>
        </authorList>
    </citation>
    <scope>NUCLEOTIDE SEQUENCE</scope>
</reference>
<comment type="subcellular location">
    <subcellularLocation>
        <location evidence="1">Mitochondrion</location>
    </subcellularLocation>
</comment>
<dbReference type="Pfam" id="PF08368">
    <property type="entry name" value="FAST_2"/>
    <property type="match status" value="1"/>
</dbReference>
<dbReference type="GO" id="GO:0035770">
    <property type="term" value="C:ribonucleoprotein granule"/>
    <property type="evidence" value="ECO:0007669"/>
    <property type="project" value="TreeGrafter"/>
</dbReference>
<evidence type="ECO:0000313" key="5">
    <source>
        <dbReference type="Proteomes" id="UP000838412"/>
    </source>
</evidence>
<dbReference type="Pfam" id="PF08373">
    <property type="entry name" value="RAP"/>
    <property type="match status" value="1"/>
</dbReference>
<proteinExistence type="predicted"/>
<dbReference type="PANTHER" id="PTHR21228:SF40">
    <property type="entry name" value="LD45607P"/>
    <property type="match status" value="1"/>
</dbReference>
<dbReference type="SMART" id="SM00952">
    <property type="entry name" value="RAP"/>
    <property type="match status" value="1"/>
</dbReference>
<accession>A0A8K0EIN7</accession>
<dbReference type="GO" id="GO:0000963">
    <property type="term" value="P:mitochondrial RNA processing"/>
    <property type="evidence" value="ECO:0007669"/>
    <property type="project" value="TreeGrafter"/>
</dbReference>
<dbReference type="GO" id="GO:0005759">
    <property type="term" value="C:mitochondrial matrix"/>
    <property type="evidence" value="ECO:0007669"/>
    <property type="project" value="TreeGrafter"/>
</dbReference>
<dbReference type="AlphaFoldDB" id="A0A8K0EIN7"/>
<evidence type="ECO:0000256" key="2">
    <source>
        <dbReference type="ARBA" id="ARBA00023128"/>
    </source>
</evidence>
<dbReference type="GO" id="GO:0044528">
    <property type="term" value="P:regulation of mitochondrial mRNA stability"/>
    <property type="evidence" value="ECO:0007669"/>
    <property type="project" value="InterPro"/>
</dbReference>
<dbReference type="InterPro" id="IPR013584">
    <property type="entry name" value="RAP"/>
</dbReference>
<dbReference type="OrthoDB" id="10064757at2759"/>
<dbReference type="Pfam" id="PF06743">
    <property type="entry name" value="FAST_1"/>
    <property type="match status" value="1"/>
</dbReference>
<evidence type="ECO:0000313" key="4">
    <source>
        <dbReference type="EMBL" id="CAH1254710.1"/>
    </source>
</evidence>
<dbReference type="EMBL" id="OV696687">
    <property type="protein sequence ID" value="CAH1254710.1"/>
    <property type="molecule type" value="Genomic_DNA"/>
</dbReference>
<gene>
    <name evidence="4" type="primary">FASTKD5</name>
    <name evidence="4" type="ORF">BLAG_LOCUS14011</name>
</gene>
<dbReference type="InterPro" id="IPR050870">
    <property type="entry name" value="FAST_kinase"/>
</dbReference>
<evidence type="ECO:0000259" key="3">
    <source>
        <dbReference type="PROSITE" id="PS51286"/>
    </source>
</evidence>
<sequence>MASFTLSQASRGGCLRLGLQTCFRRYCTEASFFLVSPMTVSPTAIRFYSQAKNPSTHYQVMCYSTTTLQKSTIPKHHTVRKRNLNERHHDRSGQFRIKDFLERPKWAEKFDQKAATRSFYEDSDRYLTAHNFLQSPRCKGSETDVDIESVLAAISDSKGDVSPATLADSLSALARQPQKRISQFLLSDHYDPCLTMVSNYCKMFTDKDFVTVLVSLYNLGIPVWHRIYRKFISECERRVYNWDIDTMLLVSDTWRAIGRVVVDYNGRMLKRVEPQYLELTHHQLVQLLYVIGENRTAPLTLMKKLEDMVLSYVNDLNGKEIAAICLGYFKSQTIISSAALLQILGDKACEHFDQLDFFSAVSVFKAFRHATTVHLPLFKKAAATFSSVIQDLPLVSVMQLVFTYGALHIFDKDLLEAVSEKAVKDARLCRIKDIAKFLWTFAQLNYRPANVDLFLDTMVKELYARSSEFQTFPEHLVYSVVALAYMERFPYDLINTVFSPDTLQQIQKYCPWETMRDLYVIDGTVGVECEDYTGHRLSQEFIKQLPEGAGGSVKHELTYRENLAEVVRVLEQMMGRKQLKVHHILPHFKSTDIEIHVDQTNQAVTMTGCCFVVVFCTPVDIEIHVDQTNQAVTMTGCCFVVVFCTPVDIEIHVDQTNQAVTMTGSVSTPPGKNKQANIRLDDNLIDVLTGTKSESSLEEEVEPENQDTENITRLAVQVTSMKHHLYNSHSLLGVHQMKRRQLRKLGYQVVEIPYYEWLELPRHPNNERKEYLRKKIFGHNK</sequence>
<keyword evidence="5" id="KW-1185">Reference proteome</keyword>
<dbReference type="PROSITE" id="PS51286">
    <property type="entry name" value="RAP"/>
    <property type="match status" value="1"/>
</dbReference>
<keyword evidence="2" id="KW-0496">Mitochondrion</keyword>
<dbReference type="PANTHER" id="PTHR21228">
    <property type="entry name" value="FAST LEU-RICH DOMAIN-CONTAINING"/>
    <property type="match status" value="1"/>
</dbReference>
<dbReference type="InterPro" id="IPR010622">
    <property type="entry name" value="FAST_Leu-rich"/>
</dbReference>